<accession>A0A494XNH6</accession>
<keyword evidence="2" id="KW-1185">Reference proteome</keyword>
<organism evidence="1 2">
    <name type="scientific">Trinickia fusca</name>
    <dbReference type="NCBI Taxonomy" id="2419777"/>
    <lineage>
        <taxon>Bacteria</taxon>
        <taxon>Pseudomonadati</taxon>
        <taxon>Pseudomonadota</taxon>
        <taxon>Betaproteobacteria</taxon>
        <taxon>Burkholderiales</taxon>
        <taxon>Burkholderiaceae</taxon>
        <taxon>Trinickia</taxon>
    </lineage>
</organism>
<dbReference type="RefSeq" id="WP_121277492.1">
    <property type="nucleotide sequence ID" value="NZ_RBZV01000003.1"/>
</dbReference>
<proteinExistence type="predicted"/>
<gene>
    <name evidence="1" type="ORF">D7S89_09880</name>
</gene>
<name>A0A494XNH6_9BURK</name>
<protein>
    <submittedName>
        <fullName evidence="1">Uncharacterized protein</fullName>
    </submittedName>
</protein>
<dbReference type="OrthoDB" id="8926334at2"/>
<evidence type="ECO:0000313" key="1">
    <source>
        <dbReference type="EMBL" id="RKP49103.1"/>
    </source>
</evidence>
<sequence>MSTHVYRGFEIYPLIYSHLPPQDGRAHDYEAGFDAAVKICLRGTDTTITRSQTFKLLDDSPFASAGDARRASLHYAEGIIDRNRGEQWTLAEVLS</sequence>
<dbReference type="EMBL" id="RBZV01000003">
    <property type="protein sequence ID" value="RKP49103.1"/>
    <property type="molecule type" value="Genomic_DNA"/>
</dbReference>
<evidence type="ECO:0000313" key="2">
    <source>
        <dbReference type="Proteomes" id="UP000280434"/>
    </source>
</evidence>
<comment type="caution">
    <text evidence="1">The sequence shown here is derived from an EMBL/GenBank/DDBJ whole genome shotgun (WGS) entry which is preliminary data.</text>
</comment>
<dbReference type="AlphaFoldDB" id="A0A494XNH6"/>
<reference evidence="1 2" key="1">
    <citation type="submission" date="2018-10" db="EMBL/GenBank/DDBJ databases">
        <title>Paraburkholderia sp. 7MK8-2, isolated from soil.</title>
        <authorList>
            <person name="Gao Z.-H."/>
            <person name="Qiu L.-H."/>
        </authorList>
    </citation>
    <scope>NUCLEOTIDE SEQUENCE [LARGE SCALE GENOMIC DNA]</scope>
    <source>
        <strain evidence="1 2">7MK8-2</strain>
    </source>
</reference>
<dbReference type="Proteomes" id="UP000280434">
    <property type="component" value="Unassembled WGS sequence"/>
</dbReference>